<sequence length="967" mass="104682">MAERNRPPSPVPLGSSLMSLQSLILVDRLSFSPSLSASTSFSSLPSPSFPPSTLPQVVPRPSHHSSHHNDFSRPSSSSKEHSSFSSHIEDVLSHGDIVGEGIPLLGEPLRLVANSSVEHVPDHQEPATEFQVVRKLGTGSYAVVYLVREVLSRSPPSEDDHFYPGGRLELDDVSVSRSPPTEYGREYAIKLLSKADLDLVSQLTEATIHQSIPVHSNIVTLHRTFETSAFLLLLLEFVPGQDLFYFLEQARDHYDVDPASDPALNHTPPTPGLLSSLHPSQLLSYTRLRLIASMFAQMCEAVATCHDASVFHRDIKPENFIVTDGWTLNQDGIRERKVVVKLSDFGLSTRDTVSSDMDCGSAPYMSFECRNNVAPVYKPRAADVWSLGIVLINMYVTYRRSITTIPGQDTKRGECTSFNLYLSNPTDFFMRRFAGMTLPVANFLVENVFCILDDPTDDSQRIGAREFGVWIRDLPTLMRASQPATHTHSRVPSTASILGHPLASAPASRRRRPSSRPPSAAGGSPRRPPALLRAISQSTPVDPVDHNGPDCTHPPALDLVLNEDDEDEEQQQQAEDGVSPSVRSLSTTKRRKRGRKGKGMTPPTDHTQTSERLAMASQTLVRELSRQTRSTTASTQSFLDVPASQPVPPSKWKLSFGKSAGEAVTGTRSDSRSTRSNSTSGSARATNVTNLIMGLNPTSPPAPPPPSTLRGRMGGNPEPLSHTRSGRPLASSSSSSSTTSGNWRNSIVFTRYSNQSVRSVSTFATSVSASSASSSTNWRNPQSPTFPSSSSLASSVNSNKGCSPQLNNNNNGLLRRPPPNVKRTYFPGPSQFIPGMHLLTGRPSVMTGVPWELGGPPRELHQKGDMDIFGAPPQPRERKRAGRGGKGKQPATSGGVKSALEPINERPHQVRQDAATSTTDLAAEQQGSGGQGQGTQGQGQGPDGGDAPKVHKAQINALAKMLSALRR</sequence>
<dbReference type="PANTHER" id="PTHR24346">
    <property type="entry name" value="MAP/MICROTUBULE AFFINITY-REGULATING KINASE"/>
    <property type="match status" value="1"/>
</dbReference>
<feature type="region of interest" description="Disordered" evidence="7">
    <location>
        <begin position="539"/>
        <end position="558"/>
    </location>
</feature>
<protein>
    <submittedName>
        <fullName evidence="9">Kinase-like protein</fullName>
    </submittedName>
</protein>
<feature type="compositionally biased region" description="Polar residues" evidence="7">
    <location>
        <begin position="482"/>
        <end position="496"/>
    </location>
</feature>
<dbReference type="Gene3D" id="3.30.200.20">
    <property type="entry name" value="Phosphorylase Kinase, domain 1"/>
    <property type="match status" value="1"/>
</dbReference>
<feature type="compositionally biased region" description="Low complexity" evidence="7">
    <location>
        <begin position="769"/>
        <end position="799"/>
    </location>
</feature>
<dbReference type="GO" id="GO:0005737">
    <property type="term" value="C:cytoplasm"/>
    <property type="evidence" value="ECO:0007669"/>
    <property type="project" value="TreeGrafter"/>
</dbReference>
<feature type="compositionally biased region" description="Low complexity" evidence="7">
    <location>
        <begin position="674"/>
        <end position="687"/>
    </location>
</feature>
<feature type="compositionally biased region" description="Pro residues" evidence="7">
    <location>
        <begin position="698"/>
        <end position="707"/>
    </location>
</feature>
<feature type="domain" description="Protein kinase" evidence="8">
    <location>
        <begin position="130"/>
        <end position="477"/>
    </location>
</feature>
<evidence type="ECO:0000259" key="8">
    <source>
        <dbReference type="PROSITE" id="PS50011"/>
    </source>
</evidence>
<evidence type="ECO:0000256" key="1">
    <source>
        <dbReference type="ARBA" id="ARBA00010791"/>
    </source>
</evidence>
<keyword evidence="5 9" id="KW-0418">Kinase</keyword>
<evidence type="ECO:0000256" key="3">
    <source>
        <dbReference type="ARBA" id="ARBA00022679"/>
    </source>
</evidence>
<evidence type="ECO:0000313" key="10">
    <source>
        <dbReference type="Proteomes" id="UP001201163"/>
    </source>
</evidence>
<evidence type="ECO:0000256" key="7">
    <source>
        <dbReference type="SAM" id="MobiDB-lite"/>
    </source>
</evidence>
<evidence type="ECO:0000256" key="6">
    <source>
        <dbReference type="ARBA" id="ARBA00022840"/>
    </source>
</evidence>
<feature type="region of interest" description="Disordered" evidence="7">
    <location>
        <begin position="849"/>
        <end position="953"/>
    </location>
</feature>
<dbReference type="GO" id="GO:0035556">
    <property type="term" value="P:intracellular signal transduction"/>
    <property type="evidence" value="ECO:0007669"/>
    <property type="project" value="TreeGrafter"/>
</dbReference>
<dbReference type="InterPro" id="IPR011009">
    <property type="entry name" value="Kinase-like_dom_sf"/>
</dbReference>
<keyword evidence="4" id="KW-0547">Nucleotide-binding</keyword>
<feature type="region of interest" description="Disordered" evidence="7">
    <location>
        <begin position="481"/>
        <end position="530"/>
    </location>
</feature>
<feature type="compositionally biased region" description="Basic residues" evidence="7">
    <location>
        <begin position="588"/>
        <end position="598"/>
    </location>
</feature>
<keyword evidence="3" id="KW-0808">Transferase</keyword>
<feature type="compositionally biased region" description="Polar residues" evidence="7">
    <location>
        <begin position="604"/>
        <end position="620"/>
    </location>
</feature>
<dbReference type="InterPro" id="IPR000719">
    <property type="entry name" value="Prot_kinase_dom"/>
</dbReference>
<dbReference type="EMBL" id="JAKELL010000018">
    <property type="protein sequence ID" value="KAH8993472.1"/>
    <property type="molecule type" value="Genomic_DNA"/>
</dbReference>
<dbReference type="PANTHER" id="PTHR24346:SF82">
    <property type="entry name" value="KP78A-RELATED"/>
    <property type="match status" value="1"/>
</dbReference>
<dbReference type="GO" id="GO:0004674">
    <property type="term" value="F:protein serine/threonine kinase activity"/>
    <property type="evidence" value="ECO:0007669"/>
    <property type="project" value="UniProtKB-KW"/>
</dbReference>
<keyword evidence="6" id="KW-0067">ATP-binding</keyword>
<organism evidence="9 10">
    <name type="scientific">Lactarius akahatsu</name>
    <dbReference type="NCBI Taxonomy" id="416441"/>
    <lineage>
        <taxon>Eukaryota</taxon>
        <taxon>Fungi</taxon>
        <taxon>Dikarya</taxon>
        <taxon>Basidiomycota</taxon>
        <taxon>Agaricomycotina</taxon>
        <taxon>Agaricomycetes</taxon>
        <taxon>Russulales</taxon>
        <taxon>Russulaceae</taxon>
        <taxon>Lactarius</taxon>
    </lineage>
</organism>
<keyword evidence="2" id="KW-0723">Serine/threonine-protein kinase</keyword>
<dbReference type="AlphaFoldDB" id="A0AAD4LIM9"/>
<comment type="caution">
    <text evidence="9">The sequence shown here is derived from an EMBL/GenBank/DDBJ whole genome shotgun (WGS) entry which is preliminary data.</text>
</comment>
<accession>A0AAD4LIM9</accession>
<proteinExistence type="inferred from homology"/>
<feature type="region of interest" description="Disordered" evidence="7">
    <location>
        <begin position="769"/>
        <end position="828"/>
    </location>
</feature>
<dbReference type="InterPro" id="IPR008271">
    <property type="entry name" value="Ser/Thr_kinase_AS"/>
</dbReference>
<evidence type="ECO:0000256" key="2">
    <source>
        <dbReference type="ARBA" id="ARBA00022527"/>
    </source>
</evidence>
<dbReference type="SUPFAM" id="SSF56112">
    <property type="entry name" value="Protein kinase-like (PK-like)"/>
    <property type="match status" value="1"/>
</dbReference>
<feature type="compositionally biased region" description="Gly residues" evidence="7">
    <location>
        <begin position="927"/>
        <end position="944"/>
    </location>
</feature>
<keyword evidence="10" id="KW-1185">Reference proteome</keyword>
<feature type="compositionally biased region" description="Low complexity" evidence="7">
    <location>
        <begin position="731"/>
        <end position="740"/>
    </location>
</feature>
<feature type="compositionally biased region" description="Low complexity" evidence="7">
    <location>
        <begin position="627"/>
        <end position="637"/>
    </location>
</feature>
<dbReference type="Gene3D" id="1.10.510.10">
    <property type="entry name" value="Transferase(Phosphotransferase) domain 1"/>
    <property type="match status" value="1"/>
</dbReference>
<feature type="region of interest" description="Disordered" evidence="7">
    <location>
        <begin position="34"/>
        <end position="86"/>
    </location>
</feature>
<name>A0AAD4LIM9_9AGAM</name>
<feature type="compositionally biased region" description="Basic residues" evidence="7">
    <location>
        <begin position="877"/>
        <end position="886"/>
    </location>
</feature>
<feature type="compositionally biased region" description="Low complexity" evidence="7">
    <location>
        <begin position="34"/>
        <end position="46"/>
    </location>
</feature>
<dbReference type="PROSITE" id="PS00108">
    <property type="entry name" value="PROTEIN_KINASE_ST"/>
    <property type="match status" value="1"/>
</dbReference>
<dbReference type="GO" id="GO:0005524">
    <property type="term" value="F:ATP binding"/>
    <property type="evidence" value="ECO:0007669"/>
    <property type="project" value="UniProtKB-KW"/>
</dbReference>
<evidence type="ECO:0000256" key="5">
    <source>
        <dbReference type="ARBA" id="ARBA00022777"/>
    </source>
</evidence>
<feature type="compositionally biased region" description="Low complexity" evidence="7">
    <location>
        <begin position="806"/>
        <end position="815"/>
    </location>
</feature>
<evidence type="ECO:0000256" key="4">
    <source>
        <dbReference type="ARBA" id="ARBA00022741"/>
    </source>
</evidence>
<feature type="region of interest" description="Disordered" evidence="7">
    <location>
        <begin position="564"/>
        <end position="742"/>
    </location>
</feature>
<dbReference type="SMART" id="SM00220">
    <property type="entry name" value="S_TKc"/>
    <property type="match status" value="1"/>
</dbReference>
<dbReference type="Pfam" id="PF00069">
    <property type="entry name" value="Pkinase"/>
    <property type="match status" value="1"/>
</dbReference>
<dbReference type="PROSITE" id="PS50011">
    <property type="entry name" value="PROTEIN_KINASE_DOM"/>
    <property type="match status" value="1"/>
</dbReference>
<reference evidence="9" key="1">
    <citation type="submission" date="2022-01" db="EMBL/GenBank/DDBJ databases">
        <title>Comparative genomics reveals a dynamic genome evolution in the ectomycorrhizal milk-cap (Lactarius) mushrooms.</title>
        <authorList>
            <consortium name="DOE Joint Genome Institute"/>
            <person name="Lebreton A."/>
            <person name="Tang N."/>
            <person name="Kuo A."/>
            <person name="LaButti K."/>
            <person name="Drula E."/>
            <person name="Barry K."/>
            <person name="Clum A."/>
            <person name="Lipzen A."/>
            <person name="Mousain D."/>
            <person name="Ng V."/>
            <person name="Wang R."/>
            <person name="Wang X."/>
            <person name="Dai Y."/>
            <person name="Henrissat B."/>
            <person name="Grigoriev I.V."/>
            <person name="Guerin-Laguette A."/>
            <person name="Yu F."/>
            <person name="Martin F.M."/>
        </authorList>
    </citation>
    <scope>NUCLEOTIDE SEQUENCE</scope>
    <source>
        <strain evidence="9">QP</strain>
    </source>
</reference>
<dbReference type="Proteomes" id="UP001201163">
    <property type="component" value="Unassembled WGS sequence"/>
</dbReference>
<evidence type="ECO:0000313" key="9">
    <source>
        <dbReference type="EMBL" id="KAH8993472.1"/>
    </source>
</evidence>
<comment type="similarity">
    <text evidence="1">Belongs to the protein kinase superfamily. CAMK Ser/Thr protein kinase family. NIM1 subfamily.</text>
</comment>
<gene>
    <name evidence="9" type="ORF">EDB92DRAFT_1934556</name>
</gene>